<accession>A0ABS7G6G3</accession>
<keyword evidence="2" id="KW-1185">Reference proteome</keyword>
<name>A0ABS7G6G3_9BACT</name>
<gene>
    <name evidence="1" type="ORF">K1Y79_01750</name>
</gene>
<reference evidence="1 2" key="1">
    <citation type="submission" date="2021-08" db="EMBL/GenBank/DDBJ databases">
        <title>The genome sequence of Chitinophaga sp. B61.</title>
        <authorList>
            <person name="Zhang X."/>
        </authorList>
    </citation>
    <scope>NUCLEOTIDE SEQUENCE [LARGE SCALE GENOMIC DNA]</scope>
    <source>
        <strain evidence="1 2">B61</strain>
    </source>
</reference>
<dbReference type="Proteomes" id="UP000812961">
    <property type="component" value="Unassembled WGS sequence"/>
</dbReference>
<dbReference type="EMBL" id="JAICCF010000001">
    <property type="protein sequence ID" value="MBW8683046.1"/>
    <property type="molecule type" value="Genomic_DNA"/>
</dbReference>
<evidence type="ECO:0000313" key="2">
    <source>
        <dbReference type="Proteomes" id="UP000812961"/>
    </source>
</evidence>
<evidence type="ECO:0000313" key="1">
    <source>
        <dbReference type="EMBL" id="MBW8683046.1"/>
    </source>
</evidence>
<protein>
    <submittedName>
        <fullName evidence="1">Uncharacterized protein</fullName>
    </submittedName>
</protein>
<dbReference type="RefSeq" id="WP_220248279.1">
    <property type="nucleotide sequence ID" value="NZ_JAICCF010000001.1"/>
</dbReference>
<proteinExistence type="predicted"/>
<comment type="caution">
    <text evidence="1">The sequence shown here is derived from an EMBL/GenBank/DDBJ whole genome shotgun (WGS) entry which is preliminary data.</text>
</comment>
<sequence>MEREEENKRYRFRLMYFHCTNNQVISPNTHMTNAYQFKETAEKAINNRSFPYMWENREQRPPQSRIEGFYLVHESLYDLILKPFVKEE</sequence>
<organism evidence="1 2">
    <name type="scientific">Chitinophaga rhizophila</name>
    <dbReference type="NCBI Taxonomy" id="2866212"/>
    <lineage>
        <taxon>Bacteria</taxon>
        <taxon>Pseudomonadati</taxon>
        <taxon>Bacteroidota</taxon>
        <taxon>Chitinophagia</taxon>
        <taxon>Chitinophagales</taxon>
        <taxon>Chitinophagaceae</taxon>
        <taxon>Chitinophaga</taxon>
    </lineage>
</organism>